<proteinExistence type="predicted"/>
<sequence>MNPVNMNSLNVSFSGNQHANQYAVYESPLYKDYRPPARDLIQLPRALLYLLMAAVVVVAVAYAIVGHLIKDLAHDILDWALGPDEEILKANSEAGDDGSTHMPAVLTHSHPNAFHVWDQDDVVIPLSLADSPQTSPLLAAIPFIPHFFPSPASHSVLNSPALPQIHPEDNKSPTKTPQDAYVFPSPKIKGHSSTFSHMSFHERRDGTDKV</sequence>
<reference evidence="4" key="1">
    <citation type="submission" date="2025-08" db="UniProtKB">
        <authorList>
            <consortium name="RefSeq"/>
        </authorList>
    </citation>
    <scope>IDENTIFICATION</scope>
    <source>
        <strain evidence="4">Wakin</strain>
        <tissue evidence="4">Muscle</tissue>
    </source>
</reference>
<feature type="compositionally biased region" description="Basic and acidic residues" evidence="1">
    <location>
        <begin position="199"/>
        <end position="210"/>
    </location>
</feature>
<gene>
    <name evidence="4" type="primary">LOC113051140</name>
</gene>
<keyword evidence="2" id="KW-0812">Transmembrane</keyword>
<evidence type="ECO:0000313" key="3">
    <source>
        <dbReference type="Proteomes" id="UP000515129"/>
    </source>
</evidence>
<feature type="region of interest" description="Disordered" evidence="1">
    <location>
        <begin position="158"/>
        <end position="210"/>
    </location>
</feature>
<evidence type="ECO:0000256" key="2">
    <source>
        <dbReference type="SAM" id="Phobius"/>
    </source>
</evidence>
<feature type="transmembrane region" description="Helical" evidence="2">
    <location>
        <begin position="46"/>
        <end position="65"/>
    </location>
</feature>
<dbReference type="KEGG" id="caua:113051140"/>
<keyword evidence="3" id="KW-1185">Reference proteome</keyword>
<keyword evidence="2" id="KW-0472">Membrane</keyword>
<dbReference type="OrthoDB" id="8848457at2759"/>
<keyword evidence="2" id="KW-1133">Transmembrane helix</keyword>
<dbReference type="RefSeq" id="XP_026070521.1">
    <property type="nucleotide sequence ID" value="XM_026214736.1"/>
</dbReference>
<dbReference type="Proteomes" id="UP000515129">
    <property type="component" value="Chromosome 31"/>
</dbReference>
<organism evidence="3 4">
    <name type="scientific">Carassius auratus</name>
    <name type="common">Goldfish</name>
    <dbReference type="NCBI Taxonomy" id="7957"/>
    <lineage>
        <taxon>Eukaryota</taxon>
        <taxon>Metazoa</taxon>
        <taxon>Chordata</taxon>
        <taxon>Craniata</taxon>
        <taxon>Vertebrata</taxon>
        <taxon>Euteleostomi</taxon>
        <taxon>Actinopterygii</taxon>
        <taxon>Neopterygii</taxon>
        <taxon>Teleostei</taxon>
        <taxon>Ostariophysi</taxon>
        <taxon>Cypriniformes</taxon>
        <taxon>Cyprinidae</taxon>
        <taxon>Cyprininae</taxon>
        <taxon>Carassius</taxon>
    </lineage>
</organism>
<dbReference type="AlphaFoldDB" id="A0A6P6KFR6"/>
<evidence type="ECO:0000313" key="4">
    <source>
        <dbReference type="RefSeq" id="XP_026070521.1"/>
    </source>
</evidence>
<dbReference type="GeneID" id="113051140"/>
<accession>A0A6P6KFR6</accession>
<protein>
    <submittedName>
        <fullName evidence="4">Uncharacterized protein LOC113051140</fullName>
    </submittedName>
</protein>
<evidence type="ECO:0000256" key="1">
    <source>
        <dbReference type="SAM" id="MobiDB-lite"/>
    </source>
</evidence>
<name>A0A6P6KFR6_CARAU</name>